<dbReference type="Proteomes" id="UP000295124">
    <property type="component" value="Unassembled WGS sequence"/>
</dbReference>
<organism evidence="1 2">
    <name type="scientific">Kribbella antibiotica</name>
    <dbReference type="NCBI Taxonomy" id="190195"/>
    <lineage>
        <taxon>Bacteria</taxon>
        <taxon>Bacillati</taxon>
        <taxon>Actinomycetota</taxon>
        <taxon>Actinomycetes</taxon>
        <taxon>Propionibacteriales</taxon>
        <taxon>Kribbellaceae</taxon>
        <taxon>Kribbella</taxon>
    </lineage>
</organism>
<dbReference type="EMBL" id="SMKX01000025">
    <property type="protein sequence ID" value="TDD60384.1"/>
    <property type="molecule type" value="Genomic_DNA"/>
</dbReference>
<comment type="caution">
    <text evidence="1">The sequence shown here is derived from an EMBL/GenBank/DDBJ whole genome shotgun (WGS) entry which is preliminary data.</text>
</comment>
<reference evidence="1 2" key="1">
    <citation type="submission" date="2019-03" db="EMBL/GenBank/DDBJ databases">
        <title>Draft genome sequences of novel Actinobacteria.</title>
        <authorList>
            <person name="Sahin N."/>
            <person name="Ay H."/>
            <person name="Saygin H."/>
        </authorList>
    </citation>
    <scope>NUCLEOTIDE SEQUENCE [LARGE SCALE GENOMIC DNA]</scope>
    <source>
        <strain evidence="1 2">JCM 13523</strain>
    </source>
</reference>
<keyword evidence="2" id="KW-1185">Reference proteome</keyword>
<accession>A0A4R4ZQQ8</accession>
<name>A0A4R4ZQQ8_9ACTN</name>
<sequence length="380" mass="41355">MSTLRRRWMFLVPGALVLALVVAAGIVRYDAGRIDSVVVGAREAGDCTTVQLAAAQFDSLHRIVAAGKAKRAKEDVAACDRLDGADAEFKAALWSTTGQAKGALGVLDQVLADPRQRGTTTAVLDDFLANLRVTDSCSAVVLADQLQARKVSPVLQERIRSALVEIEPAALRACAAERMKDSAWDEAHNLYRRAVDRYPDDLRAGEARAGAVKANQQQELENVQELIDDPESYCDSPARYSAAPPYRRGLNRAVVLGSSIENYAARLPKQWRTNDAAAATTVTCAEVAMGKAVRTCPYLPKLGFESIYVTFHKMVLSLKVYELRTGKRVVNKKILVDGLACPNTLHYQSSTGFSDPDPAQFVVVPDKNLRAAFQPSIVRP</sequence>
<protein>
    <submittedName>
        <fullName evidence="1">Uncharacterized protein</fullName>
    </submittedName>
</protein>
<proteinExistence type="predicted"/>
<evidence type="ECO:0000313" key="2">
    <source>
        <dbReference type="Proteomes" id="UP000295124"/>
    </source>
</evidence>
<dbReference type="OrthoDB" id="5176604at2"/>
<evidence type="ECO:0000313" key="1">
    <source>
        <dbReference type="EMBL" id="TDD60384.1"/>
    </source>
</evidence>
<dbReference type="RefSeq" id="WP_132167214.1">
    <property type="nucleotide sequence ID" value="NZ_SMKX01000025.1"/>
</dbReference>
<gene>
    <name evidence="1" type="ORF">E1263_11455</name>
</gene>
<dbReference type="AlphaFoldDB" id="A0A4R4ZQQ8"/>